<dbReference type="Proteomes" id="UP000281118">
    <property type="component" value="Unassembled WGS sequence"/>
</dbReference>
<dbReference type="Pfam" id="PF07825">
    <property type="entry name" value="Exc"/>
    <property type="match status" value="1"/>
</dbReference>
<organism evidence="4 5">
    <name type="scientific">Variovorax guangxiensis</name>
    <dbReference type="NCBI Taxonomy" id="1775474"/>
    <lineage>
        <taxon>Bacteria</taxon>
        <taxon>Pseudomonadati</taxon>
        <taxon>Pseudomonadota</taxon>
        <taxon>Betaproteobacteria</taxon>
        <taxon>Burkholderiales</taxon>
        <taxon>Comamonadaceae</taxon>
        <taxon>Variovorax</taxon>
    </lineage>
</organism>
<dbReference type="SUPFAM" id="SSF46955">
    <property type="entry name" value="Putative DNA-binding domain"/>
    <property type="match status" value="1"/>
</dbReference>
<keyword evidence="2" id="KW-0233">DNA recombination</keyword>
<dbReference type="OrthoDB" id="8859100at2"/>
<name>A0A433MDC4_9BURK</name>
<dbReference type="GO" id="GO:0003677">
    <property type="term" value="F:DNA binding"/>
    <property type="evidence" value="ECO:0007669"/>
    <property type="project" value="UniProtKB-KW"/>
</dbReference>
<dbReference type="RefSeq" id="WP_126018970.1">
    <property type="nucleotide sequence ID" value="NZ_RXFT01000001.1"/>
</dbReference>
<feature type="domain" description="Excisionase-like" evidence="3">
    <location>
        <begin position="4"/>
        <end position="67"/>
    </location>
</feature>
<evidence type="ECO:0000256" key="2">
    <source>
        <dbReference type="ARBA" id="ARBA00023172"/>
    </source>
</evidence>
<proteinExistence type="predicted"/>
<dbReference type="InterPro" id="IPR038137">
    <property type="entry name" value="Excisionase-like_sf"/>
</dbReference>
<evidence type="ECO:0000313" key="4">
    <source>
        <dbReference type="EMBL" id="RUR65873.1"/>
    </source>
</evidence>
<dbReference type="EMBL" id="RXFT01000001">
    <property type="protein sequence ID" value="RUR65873.1"/>
    <property type="molecule type" value="Genomic_DNA"/>
</dbReference>
<dbReference type="Gene3D" id="1.10.1660.20">
    <property type="match status" value="1"/>
</dbReference>
<sequence length="69" mass="7954">MKPKIRLTAWAALHFDPPPAERTLRLWGREGRVIPPPLKIGRTYYIDQDAQHVAEIAAVGRLVNRLRRT</sequence>
<dbReference type="InterPro" id="IPR009061">
    <property type="entry name" value="DNA-bd_dom_put_sf"/>
</dbReference>
<dbReference type="GO" id="GO:0006310">
    <property type="term" value="P:DNA recombination"/>
    <property type="evidence" value="ECO:0007669"/>
    <property type="project" value="UniProtKB-KW"/>
</dbReference>
<reference evidence="4 5" key="1">
    <citation type="submission" date="2018-12" db="EMBL/GenBank/DDBJ databases">
        <title>The genome sequences of Variovorax guangxiensis DSM 27352.</title>
        <authorList>
            <person name="Gao J."/>
            <person name="Sun J."/>
        </authorList>
    </citation>
    <scope>NUCLEOTIDE SEQUENCE [LARGE SCALE GENOMIC DNA]</scope>
    <source>
        <strain evidence="4 5">DSM 27352</strain>
    </source>
</reference>
<keyword evidence="1" id="KW-0238">DNA-binding</keyword>
<evidence type="ECO:0000313" key="5">
    <source>
        <dbReference type="Proteomes" id="UP000281118"/>
    </source>
</evidence>
<comment type="caution">
    <text evidence="4">The sequence shown here is derived from an EMBL/GenBank/DDBJ whole genome shotgun (WGS) entry which is preliminary data.</text>
</comment>
<dbReference type="InterPro" id="IPR012884">
    <property type="entry name" value="Excisionase-like"/>
</dbReference>
<evidence type="ECO:0000259" key="3">
    <source>
        <dbReference type="Pfam" id="PF07825"/>
    </source>
</evidence>
<protein>
    <submittedName>
        <fullName evidence="4">Excisionase</fullName>
    </submittedName>
</protein>
<gene>
    <name evidence="4" type="ORF">EJP67_02240</name>
</gene>
<evidence type="ECO:0000256" key="1">
    <source>
        <dbReference type="ARBA" id="ARBA00023125"/>
    </source>
</evidence>
<dbReference type="AlphaFoldDB" id="A0A433MDC4"/>
<accession>A0A433MDC4</accession>